<reference evidence="12" key="5">
    <citation type="submission" date="2021-05" db="UniProtKB">
        <authorList>
            <consortium name="EnsemblPlants"/>
        </authorList>
    </citation>
    <scope>IDENTIFICATION</scope>
    <source>
        <strain evidence="12">cv. B73</strain>
    </source>
</reference>
<dbReference type="OrthoDB" id="407275at2759"/>
<keyword evidence="3" id="KW-0285">Flavoprotein</keyword>
<dbReference type="EMBL" id="BT039602">
    <property type="protein sequence ID" value="ACF84607.1"/>
    <property type="molecule type" value="mRNA"/>
</dbReference>
<sequence length="548" mass="57569">MSCSIAALVVSLFLSLNQIISCRAAGADDDGAARSLASCLISHGVTNFTLPTSRSYAGVLNSSISNLRFALPDVGKPAAVVLPGSRQDLQRSVLCARSSSLAVRVRSGGHSYEGLSYTSENRVPFVVIDVANLNRVRVDRGSATAWAEAGATLGELYHAVGRSGRSLAFSAGSCSTIGLGGTVSGGGFGLLSRRFGLAADNVLDAVLVDADGRALDRAAMGRDVFWAIRGGGGGSWGVVYAWKLRLVPVPRNVTVLSVGRTGPVELVAGLVHRWQLVAPSLPDDFYLSVYLPTGPSSLDGNVSVSFSGQVLGPKHRALSALRQSFPELGLAESELGEASWLDATAQFAGLDTAADLPNRQLGSRQYFKGKSDYVRSPISRRAMADIVRYLSTGPPRQGQGQGGGYVILDPYGGAMARIASGDTPFPHRAGTLYGVQYQVYWDEDGELGGRAAAAAGEFCVRWLRSLYAFMAPHVSKGPRAAYVNYLDLDLGANNWTAPAGGSSKAAVARARSSWGAAYFGDNFDRLVGAKTAVDPGNVFNNAQSIPPL</sequence>
<evidence type="ECO:0000313" key="11">
    <source>
        <dbReference type="EMBL" id="AQK50722.1"/>
    </source>
</evidence>
<dbReference type="InterPro" id="IPR006093">
    <property type="entry name" value="Oxy_OxRdtase_FAD_BS"/>
</dbReference>
<dbReference type="Gene3D" id="3.40.462.20">
    <property type="match status" value="1"/>
</dbReference>
<evidence type="ECO:0000256" key="4">
    <source>
        <dbReference type="ARBA" id="ARBA00022729"/>
    </source>
</evidence>
<dbReference type="InterPro" id="IPR036318">
    <property type="entry name" value="FAD-bd_PCMH-like_sf"/>
</dbReference>
<evidence type="ECO:0000313" key="12">
    <source>
        <dbReference type="EnsemblPlants" id="Zm00001eb172390_P001"/>
    </source>
</evidence>
<dbReference type="PROSITE" id="PS00862">
    <property type="entry name" value="OX2_COVAL_FAD"/>
    <property type="match status" value="1"/>
</dbReference>
<accession>B4FR64</accession>
<reference evidence="13" key="2">
    <citation type="journal article" date="2009" name="Science">
        <title>The B73 maize genome: complexity, diversity, and dynamics.</title>
        <authorList>
            <person name="Schnable P.S."/>
            <person name="Ware D."/>
            <person name="Fulton R.S."/>
            <person name="Stein J.C."/>
            <person name="Wei F."/>
            <person name="Pasternak S."/>
            <person name="Liang C."/>
            <person name="Zhang J."/>
            <person name="Fulton L."/>
            <person name="Graves T.A."/>
            <person name="Minx P."/>
            <person name="Reily A.D."/>
            <person name="Courtney L."/>
            <person name="Kruchowski S.S."/>
            <person name="Tomlinson C."/>
            <person name="Strong C."/>
            <person name="Delehaunty K."/>
            <person name="Fronick C."/>
            <person name="Courtney B."/>
            <person name="Rock S.M."/>
            <person name="Belter E."/>
            <person name="Du F."/>
            <person name="Kim K."/>
            <person name="Abbott R.M."/>
            <person name="Cotton M."/>
            <person name="Levy A."/>
            <person name="Marchetto P."/>
            <person name="Ochoa K."/>
            <person name="Jackson S.M."/>
            <person name="Gillam B."/>
            <person name="Chen W."/>
            <person name="Yan L."/>
            <person name="Higginbotham J."/>
            <person name="Cardenas M."/>
            <person name="Waligorski J."/>
            <person name="Applebaum E."/>
            <person name="Phelps L."/>
            <person name="Falcone J."/>
            <person name="Kanchi K."/>
            <person name="Thane T."/>
            <person name="Scimone A."/>
            <person name="Thane N."/>
            <person name="Henke J."/>
            <person name="Wang T."/>
            <person name="Ruppert J."/>
            <person name="Shah N."/>
            <person name="Rotter K."/>
            <person name="Hodges J."/>
            <person name="Ingenthron E."/>
            <person name="Cordes M."/>
            <person name="Kohlberg S."/>
            <person name="Sgro J."/>
            <person name="Delgado B."/>
            <person name="Mead K."/>
            <person name="Chinwalla A."/>
            <person name="Leonard S."/>
            <person name="Crouse K."/>
            <person name="Collura K."/>
            <person name="Kudrna D."/>
            <person name="Currie J."/>
            <person name="He R."/>
            <person name="Angelova A."/>
            <person name="Rajasekar S."/>
            <person name="Mueller T."/>
            <person name="Lomeli R."/>
            <person name="Scara G."/>
            <person name="Ko A."/>
            <person name="Delaney K."/>
            <person name="Wissotski M."/>
            <person name="Lopez G."/>
            <person name="Campos D."/>
            <person name="Braidotti M."/>
            <person name="Ashley E."/>
            <person name="Golser W."/>
            <person name="Kim H."/>
            <person name="Lee S."/>
            <person name="Lin J."/>
            <person name="Dujmic Z."/>
            <person name="Kim W."/>
            <person name="Talag J."/>
            <person name="Zuccolo A."/>
            <person name="Fan C."/>
            <person name="Sebastian A."/>
            <person name="Kramer M."/>
            <person name="Spiegel L."/>
            <person name="Nascimento L."/>
            <person name="Zutavern T."/>
            <person name="Miller B."/>
            <person name="Ambroise C."/>
            <person name="Muller S."/>
            <person name="Spooner W."/>
            <person name="Narechania A."/>
            <person name="Ren L."/>
            <person name="Wei S."/>
            <person name="Kumari S."/>
            <person name="Faga B."/>
            <person name="Levy M.J."/>
            <person name="McMahan L."/>
            <person name="Van Buren P."/>
            <person name="Vaughn M.W."/>
            <person name="Ying K."/>
            <person name="Yeh C.-T."/>
            <person name="Emrich S.J."/>
            <person name="Jia Y."/>
            <person name="Kalyanaraman A."/>
            <person name="Hsia A.-P."/>
            <person name="Barbazuk W.B."/>
            <person name="Baucom R.S."/>
            <person name="Brutnell T.P."/>
            <person name="Carpita N.C."/>
            <person name="Chaparro C."/>
            <person name="Chia J.-M."/>
            <person name="Deragon J.-M."/>
            <person name="Estill J.C."/>
            <person name="Fu Y."/>
            <person name="Jeddeloh J.A."/>
            <person name="Han Y."/>
            <person name="Lee H."/>
            <person name="Li P."/>
            <person name="Lisch D.R."/>
            <person name="Liu S."/>
            <person name="Liu Z."/>
            <person name="Nagel D.H."/>
            <person name="McCann M.C."/>
            <person name="SanMiguel P."/>
            <person name="Myers A.M."/>
            <person name="Nettleton D."/>
            <person name="Nguyen J."/>
            <person name="Penning B.W."/>
            <person name="Ponnala L."/>
            <person name="Schneider K.L."/>
            <person name="Schwartz D.C."/>
            <person name="Sharma A."/>
            <person name="Soderlund C."/>
            <person name="Springer N.M."/>
            <person name="Sun Q."/>
            <person name="Wang H."/>
            <person name="Waterman M."/>
            <person name="Westerman R."/>
            <person name="Wolfgruber T.K."/>
            <person name="Yang L."/>
            <person name="Yu Y."/>
            <person name="Zhang L."/>
            <person name="Zhou S."/>
            <person name="Zhu Q."/>
            <person name="Bennetzen J.L."/>
            <person name="Dawe R.K."/>
            <person name="Jiang J."/>
            <person name="Jiang N."/>
            <person name="Presting G.G."/>
            <person name="Wessler S.R."/>
            <person name="Aluru S."/>
            <person name="Martienssen R.A."/>
            <person name="Clifton S.W."/>
            <person name="McCombie W.R."/>
            <person name="Wing R.A."/>
            <person name="Wilson R.K."/>
        </authorList>
    </citation>
    <scope>NUCLEOTIDE SEQUENCE [LARGE SCALE GENOMIC DNA]</scope>
    <source>
        <strain evidence="13">cv. B73</strain>
    </source>
</reference>
<feature type="domain" description="FAD-binding PCMH-type" evidence="9">
    <location>
        <begin position="73"/>
        <end position="249"/>
    </location>
</feature>
<evidence type="ECO:0000256" key="3">
    <source>
        <dbReference type="ARBA" id="ARBA00022630"/>
    </source>
</evidence>
<dbReference type="GO" id="GO:0071949">
    <property type="term" value="F:FAD binding"/>
    <property type="evidence" value="ECO:0007669"/>
    <property type="project" value="InterPro"/>
</dbReference>
<keyword evidence="13" id="KW-1185">Reference proteome</keyword>
<comment type="cofactor">
    <cofactor evidence="1">
        <name>FAD</name>
        <dbReference type="ChEBI" id="CHEBI:57692"/>
    </cofactor>
</comment>
<dbReference type="RefSeq" id="NP_001140781.1">
    <property type="nucleotide sequence ID" value="NM_001147309.1"/>
</dbReference>
<dbReference type="Gene3D" id="3.30.465.10">
    <property type="match status" value="1"/>
</dbReference>
<organism evidence="10">
    <name type="scientific">Zea mays</name>
    <name type="common">Maize</name>
    <dbReference type="NCBI Taxonomy" id="4577"/>
    <lineage>
        <taxon>Eukaryota</taxon>
        <taxon>Viridiplantae</taxon>
        <taxon>Streptophyta</taxon>
        <taxon>Embryophyta</taxon>
        <taxon>Tracheophyta</taxon>
        <taxon>Spermatophyta</taxon>
        <taxon>Magnoliopsida</taxon>
        <taxon>Liliopsida</taxon>
        <taxon>Poales</taxon>
        <taxon>Poaceae</taxon>
        <taxon>PACMAD clade</taxon>
        <taxon>Panicoideae</taxon>
        <taxon>Andropogonodae</taxon>
        <taxon>Andropogoneae</taxon>
        <taxon>Tripsacinae</taxon>
        <taxon>Zea</taxon>
    </lineage>
</organism>
<dbReference type="HOGENOM" id="CLU_018354_6_0_1"/>
<keyword evidence="4 8" id="KW-0732">Signal</keyword>
<dbReference type="PROSITE" id="PS51387">
    <property type="entry name" value="FAD_PCMH"/>
    <property type="match status" value="1"/>
</dbReference>
<evidence type="ECO:0000259" key="9">
    <source>
        <dbReference type="PROSITE" id="PS51387"/>
    </source>
</evidence>
<dbReference type="KEGG" id="zma:100272856"/>
<reference evidence="10" key="1">
    <citation type="journal article" date="2009" name="PLoS Genet.">
        <title>Sequencing, mapping, and analysis of 27,455 maize full-length cDNAs.</title>
        <authorList>
            <person name="Soderlund C."/>
            <person name="Descour A."/>
            <person name="Kudrna D."/>
            <person name="Bomhoff M."/>
            <person name="Boyd L."/>
            <person name="Currie J."/>
            <person name="Angelova A."/>
            <person name="Collura K."/>
            <person name="Wissotski M."/>
            <person name="Ashley E."/>
            <person name="Morrow D."/>
            <person name="Fernandes J."/>
            <person name="Walbot V."/>
            <person name="Yu Y."/>
        </authorList>
    </citation>
    <scope>NUCLEOTIDE SEQUENCE</scope>
    <source>
        <strain evidence="10">B73</strain>
    </source>
</reference>
<dbReference type="eggNOG" id="ENOG502QVGN">
    <property type="taxonomic scope" value="Eukaryota"/>
</dbReference>
<keyword evidence="7" id="KW-0325">Glycoprotein</keyword>
<reference evidence="11" key="3">
    <citation type="submission" date="2015-12" db="EMBL/GenBank/DDBJ databases">
        <title>Update maize B73 reference genome by single molecule sequencing technologies.</title>
        <authorList>
            <consortium name="Maize Genome Sequencing Project"/>
            <person name="Ware D."/>
        </authorList>
    </citation>
    <scope>NUCLEOTIDE SEQUENCE</scope>
    <source>
        <tissue evidence="11">Seedling</tissue>
    </source>
</reference>
<keyword evidence="6" id="KW-0560">Oxidoreductase</keyword>
<dbReference type="Gene3D" id="3.30.43.10">
    <property type="entry name" value="Uridine Diphospho-n-acetylenolpyruvylglucosamine Reductase, domain 2"/>
    <property type="match status" value="1"/>
</dbReference>
<evidence type="ECO:0000256" key="8">
    <source>
        <dbReference type="SAM" id="SignalP"/>
    </source>
</evidence>
<keyword evidence="5" id="KW-0274">FAD</keyword>
<feature type="chain" id="PRO_5011203676" evidence="8">
    <location>
        <begin position="25"/>
        <end position="548"/>
    </location>
</feature>
<gene>
    <name evidence="12" type="primary">LOC100272856</name>
    <name evidence="11" type="ORF">ZEAMMB73_Zm00001d049539</name>
</gene>
<evidence type="ECO:0000313" key="10">
    <source>
        <dbReference type="EMBL" id="ACF84607.1"/>
    </source>
</evidence>
<evidence type="ECO:0000256" key="6">
    <source>
        <dbReference type="ARBA" id="ARBA00023002"/>
    </source>
</evidence>
<protein>
    <submittedName>
        <fullName evidence="11">FAD-binding Berberine family protein</fullName>
    </submittedName>
</protein>
<dbReference type="GeneID" id="100272856"/>
<dbReference type="ExpressionAtlas" id="B4FR64">
    <property type="expression patterns" value="baseline and differential"/>
</dbReference>
<dbReference type="AlphaFoldDB" id="B4FR64"/>
<dbReference type="Pfam" id="PF01565">
    <property type="entry name" value="FAD_binding_4"/>
    <property type="match status" value="1"/>
</dbReference>
<dbReference type="InterPro" id="IPR006094">
    <property type="entry name" value="Oxid_FAD_bind_N"/>
</dbReference>
<evidence type="ECO:0000256" key="1">
    <source>
        <dbReference type="ARBA" id="ARBA00001974"/>
    </source>
</evidence>
<feature type="signal peptide" evidence="8">
    <location>
        <begin position="1"/>
        <end position="24"/>
    </location>
</feature>
<dbReference type="Proteomes" id="UP000007305">
    <property type="component" value="Chromosome 4"/>
</dbReference>
<dbReference type="GO" id="GO:0016491">
    <property type="term" value="F:oxidoreductase activity"/>
    <property type="evidence" value="ECO:0007669"/>
    <property type="project" value="UniProtKB-KW"/>
</dbReference>
<evidence type="ECO:0000256" key="5">
    <source>
        <dbReference type="ARBA" id="ARBA00022827"/>
    </source>
</evidence>
<dbReference type="SUPFAM" id="SSF56176">
    <property type="entry name" value="FAD-binding/transporter-associated domain-like"/>
    <property type="match status" value="1"/>
</dbReference>
<dbReference type="InterPro" id="IPR016167">
    <property type="entry name" value="FAD-bd_PCMH_sub1"/>
</dbReference>
<dbReference type="PANTHER" id="PTHR32448">
    <property type="entry name" value="OS08G0158400 PROTEIN"/>
    <property type="match status" value="1"/>
</dbReference>
<dbReference type="InterPro" id="IPR012951">
    <property type="entry name" value="BBE"/>
</dbReference>
<evidence type="ECO:0000313" key="13">
    <source>
        <dbReference type="Proteomes" id="UP000007305"/>
    </source>
</evidence>
<comment type="similarity">
    <text evidence="2">Belongs to the oxygen-dependent FAD-linked oxidoreductase family.</text>
</comment>
<dbReference type="Pfam" id="PF08031">
    <property type="entry name" value="BBE"/>
    <property type="match status" value="1"/>
</dbReference>
<evidence type="ECO:0000256" key="7">
    <source>
        <dbReference type="ARBA" id="ARBA00023180"/>
    </source>
</evidence>
<dbReference type="EMBL" id="CM000780">
    <property type="protein sequence ID" value="AQK50722.1"/>
    <property type="molecule type" value="Genomic_DNA"/>
</dbReference>
<dbReference type="InterPro" id="IPR016166">
    <property type="entry name" value="FAD-bd_PCMH"/>
</dbReference>
<dbReference type="PaxDb" id="4577-AC203909.3_FGP003"/>
<dbReference type="InterPro" id="IPR016169">
    <property type="entry name" value="FAD-bd_PCMH_sub2"/>
</dbReference>
<dbReference type="FunCoup" id="B4FR64">
    <property type="interactions" value="14"/>
</dbReference>
<dbReference type="OMA" id="QVYWDED"/>
<dbReference type="Gramene" id="Zm00001eb172390_T001">
    <property type="protein sequence ID" value="Zm00001eb172390_P001"/>
    <property type="gene ID" value="Zm00001eb172390"/>
</dbReference>
<dbReference type="EnsemblPlants" id="Zm00001eb172390_T001">
    <property type="protein sequence ID" value="Zm00001eb172390_P001"/>
    <property type="gene ID" value="Zm00001eb172390"/>
</dbReference>
<proteinExistence type="evidence at transcript level"/>
<reference evidence="12" key="4">
    <citation type="submission" date="2019-07" db="EMBL/GenBank/DDBJ databases">
        <authorList>
            <person name="Seetharam A."/>
            <person name="Woodhouse M."/>
            <person name="Cannon E."/>
        </authorList>
    </citation>
    <scope>NUCLEOTIDE SEQUENCE [LARGE SCALE GENOMIC DNA]</scope>
    <source>
        <strain evidence="12">cv. B73</strain>
    </source>
</reference>
<dbReference type="SMR" id="B4FR64"/>
<evidence type="ECO:0000256" key="2">
    <source>
        <dbReference type="ARBA" id="ARBA00005466"/>
    </source>
</evidence>
<name>B4FR64_MAIZE</name>